<dbReference type="Pfam" id="PF01327">
    <property type="entry name" value="Pep_deformylase"/>
    <property type="match status" value="1"/>
</dbReference>
<dbReference type="EMBL" id="AYUF01000485">
    <property type="protein sequence ID" value="ETK01355.1"/>
    <property type="molecule type" value="Genomic_DNA"/>
</dbReference>
<feature type="binding site" evidence="4">
    <location>
        <position position="98"/>
    </location>
    <ligand>
        <name>Fe cation</name>
        <dbReference type="ChEBI" id="CHEBI:24875"/>
    </ligand>
</feature>
<evidence type="ECO:0000256" key="3">
    <source>
        <dbReference type="ARBA" id="ARBA00022801"/>
    </source>
</evidence>
<dbReference type="InterPro" id="IPR036821">
    <property type="entry name" value="Peptide_deformylase_sf"/>
</dbReference>
<dbReference type="PANTHER" id="PTHR10458:SF22">
    <property type="entry name" value="PEPTIDE DEFORMYLASE"/>
    <property type="match status" value="1"/>
</dbReference>
<comment type="similarity">
    <text evidence="1 4">Belongs to the polypeptide deformylase family.</text>
</comment>
<evidence type="ECO:0000256" key="4">
    <source>
        <dbReference type="HAMAP-Rule" id="MF_00163"/>
    </source>
</evidence>
<feature type="binding site" evidence="4">
    <location>
        <position position="144"/>
    </location>
    <ligand>
        <name>Fe cation</name>
        <dbReference type="ChEBI" id="CHEBI:24875"/>
    </ligand>
</feature>
<keyword evidence="4" id="KW-0648">Protein biosynthesis</keyword>
<dbReference type="PRINTS" id="PR01576">
    <property type="entry name" value="PDEFORMYLASE"/>
</dbReference>
<accession>W2C2E5</accession>
<dbReference type="GO" id="GO:0042586">
    <property type="term" value="F:peptide deformylase activity"/>
    <property type="evidence" value="ECO:0007669"/>
    <property type="project" value="UniProtKB-UniRule"/>
</dbReference>
<dbReference type="AlphaFoldDB" id="W2C2E5"/>
<protein>
    <recommendedName>
        <fullName evidence="4">Peptide deformylase</fullName>
        <shortName evidence="4">PDF</shortName>
        <ecNumber evidence="4">3.5.1.88</ecNumber>
    </recommendedName>
    <alternativeName>
        <fullName evidence="4">Polypeptide deformylase</fullName>
    </alternativeName>
</protein>
<dbReference type="InterPro" id="IPR023635">
    <property type="entry name" value="Peptide_deformylase"/>
</dbReference>
<keyword evidence="3 4" id="KW-0378">Hydrolase</keyword>
<comment type="caution">
    <text evidence="5">The sequence shown here is derived from an EMBL/GenBank/DDBJ whole genome shotgun (WGS) entry which is preliminary data.</text>
</comment>
<comment type="function">
    <text evidence="4">Removes the formyl group from the N-terminal Met of newly synthesized proteins. Requires at least a dipeptide for an efficient rate of reaction. N-terminal L-methionine is a prerequisite for activity but the enzyme has broad specificity at other positions.</text>
</comment>
<comment type="cofactor">
    <cofactor evidence="4">
        <name>Fe(2+)</name>
        <dbReference type="ChEBI" id="CHEBI:29033"/>
    </cofactor>
    <text evidence="4">Binds 1 Fe(2+) ion.</text>
</comment>
<dbReference type="HAMAP" id="MF_00163">
    <property type="entry name" value="Pep_deformylase"/>
    <property type="match status" value="1"/>
</dbReference>
<dbReference type="NCBIfam" id="TIGR00079">
    <property type="entry name" value="pept_deformyl"/>
    <property type="match status" value="1"/>
</dbReference>
<dbReference type="Gene3D" id="3.90.45.10">
    <property type="entry name" value="Peptide deformylase"/>
    <property type="match status" value="1"/>
</dbReference>
<comment type="catalytic activity">
    <reaction evidence="4">
        <text>N-terminal N-formyl-L-methionyl-[peptide] + H2O = N-terminal L-methionyl-[peptide] + formate</text>
        <dbReference type="Rhea" id="RHEA:24420"/>
        <dbReference type="Rhea" id="RHEA-COMP:10639"/>
        <dbReference type="Rhea" id="RHEA-COMP:10640"/>
        <dbReference type="ChEBI" id="CHEBI:15377"/>
        <dbReference type="ChEBI" id="CHEBI:15740"/>
        <dbReference type="ChEBI" id="CHEBI:49298"/>
        <dbReference type="ChEBI" id="CHEBI:64731"/>
        <dbReference type="EC" id="3.5.1.88"/>
    </reaction>
</comment>
<dbReference type="PATRIC" id="fig|1411148.3.peg.1704"/>
<dbReference type="Proteomes" id="UP000018837">
    <property type="component" value="Unassembled WGS sequence"/>
</dbReference>
<dbReference type="GO" id="GO:0006412">
    <property type="term" value="P:translation"/>
    <property type="evidence" value="ECO:0007669"/>
    <property type="project" value="UniProtKB-UniRule"/>
</dbReference>
<feature type="binding site" evidence="4">
    <location>
        <position position="140"/>
    </location>
    <ligand>
        <name>Fe cation</name>
        <dbReference type="ChEBI" id="CHEBI:24875"/>
    </ligand>
</feature>
<dbReference type="CDD" id="cd00487">
    <property type="entry name" value="Pep_deformylase"/>
    <property type="match status" value="1"/>
</dbReference>
<name>W2C2E5_9BACT</name>
<proteinExistence type="inferred from homology"/>
<dbReference type="SUPFAM" id="SSF56420">
    <property type="entry name" value="Peptide deformylase"/>
    <property type="match status" value="1"/>
</dbReference>
<keyword evidence="2 4" id="KW-0479">Metal-binding</keyword>
<reference evidence="5 6" key="1">
    <citation type="submission" date="2013-11" db="EMBL/GenBank/DDBJ databases">
        <title>Single cell genomics of uncultured Tannerella BU063 (oral taxon 286).</title>
        <authorList>
            <person name="Beall C.J."/>
            <person name="Campbell A.G."/>
            <person name="Griffen A.L."/>
            <person name="Podar M."/>
            <person name="Leys E.J."/>
        </authorList>
    </citation>
    <scope>NUCLEOTIDE SEQUENCE [LARGE SCALE GENOMIC DNA]</scope>
    <source>
        <strain evidence="5">Cell 2</strain>
    </source>
</reference>
<dbReference type="PANTHER" id="PTHR10458">
    <property type="entry name" value="PEPTIDE DEFORMYLASE"/>
    <property type="match status" value="1"/>
</dbReference>
<sequence length="186" mass="21152">MILPIYTYGQAVLREETKPIDSSYPELQQLIADMFETMYNADGIGLAAPQIGRSIKLLVIDGTPLANDHLDCKDFKRVLINPEIVEESPERVTYEEGCLSFPGVHERVTRAERIRVKYLNERFEPVEEALGGFAARIVEHECEHLAGELFIDNISPIRRQLNKAKLNNIIKGKASCRYRIKPANKK</sequence>
<gene>
    <name evidence="4" type="primary">def</name>
    <name evidence="5" type="ORF">N425_10525</name>
</gene>
<organism evidence="5 6">
    <name type="scientific">Tannerella sp. oral taxon BU063 isolate Cell 2</name>
    <dbReference type="NCBI Taxonomy" id="1411148"/>
    <lineage>
        <taxon>Bacteria</taxon>
        <taxon>Pseudomonadati</taxon>
        <taxon>Bacteroidota</taxon>
        <taxon>Bacteroidia</taxon>
        <taxon>Bacteroidales</taxon>
        <taxon>Tannerellaceae</taxon>
        <taxon>Tannerella</taxon>
    </lineage>
</organism>
<evidence type="ECO:0000256" key="1">
    <source>
        <dbReference type="ARBA" id="ARBA00010759"/>
    </source>
</evidence>
<dbReference type="GO" id="GO:0046872">
    <property type="term" value="F:metal ion binding"/>
    <property type="evidence" value="ECO:0007669"/>
    <property type="project" value="UniProtKB-KW"/>
</dbReference>
<dbReference type="PIRSF" id="PIRSF004749">
    <property type="entry name" value="Pep_def"/>
    <property type="match status" value="1"/>
</dbReference>
<feature type="active site" evidence="4">
    <location>
        <position position="141"/>
    </location>
</feature>
<evidence type="ECO:0000256" key="2">
    <source>
        <dbReference type="ARBA" id="ARBA00022723"/>
    </source>
</evidence>
<dbReference type="NCBIfam" id="NF001159">
    <property type="entry name" value="PRK00150.1-3"/>
    <property type="match status" value="1"/>
</dbReference>
<evidence type="ECO:0000313" key="5">
    <source>
        <dbReference type="EMBL" id="ETK01355.1"/>
    </source>
</evidence>
<evidence type="ECO:0000313" key="6">
    <source>
        <dbReference type="Proteomes" id="UP000018837"/>
    </source>
</evidence>
<keyword evidence="4" id="KW-0408">Iron</keyword>
<dbReference type="EC" id="3.5.1.88" evidence="4"/>